<dbReference type="InterPro" id="IPR036754">
    <property type="entry name" value="YbaK/aa-tRNA-synt-asso_dom_sf"/>
</dbReference>
<evidence type="ECO:0000256" key="1">
    <source>
        <dbReference type="SAM" id="MobiDB-lite"/>
    </source>
</evidence>
<dbReference type="Gene3D" id="3.90.960.10">
    <property type="entry name" value="YbaK/aminoacyl-tRNA synthetase-associated domain"/>
    <property type="match status" value="1"/>
</dbReference>
<dbReference type="PANTHER" id="PTHR30411">
    <property type="entry name" value="CYTOPLASMIC PROTEIN"/>
    <property type="match status" value="1"/>
</dbReference>
<dbReference type="SUPFAM" id="SSF55826">
    <property type="entry name" value="YbaK/ProRS associated domain"/>
    <property type="match status" value="1"/>
</dbReference>
<reference evidence="3" key="1">
    <citation type="submission" date="2023-07" db="EMBL/GenBank/DDBJ databases">
        <authorList>
            <consortium name="AG Swart"/>
            <person name="Singh M."/>
            <person name="Singh A."/>
            <person name="Seah K."/>
            <person name="Emmerich C."/>
        </authorList>
    </citation>
    <scope>NUCLEOTIDE SEQUENCE</scope>
    <source>
        <strain evidence="3">DP1</strain>
    </source>
</reference>
<dbReference type="InterPro" id="IPR007214">
    <property type="entry name" value="YbaK/aa-tRNA-synth-assoc-dom"/>
</dbReference>
<gene>
    <name evidence="3" type="ORF">ECRASSUSDP1_LOCUS23606</name>
</gene>
<dbReference type="Pfam" id="PF04073">
    <property type="entry name" value="tRNA_edit"/>
    <property type="match status" value="1"/>
</dbReference>
<feature type="compositionally biased region" description="Acidic residues" evidence="1">
    <location>
        <begin position="15"/>
        <end position="27"/>
    </location>
</feature>
<organism evidence="3 4">
    <name type="scientific">Euplotes crassus</name>
    <dbReference type="NCBI Taxonomy" id="5936"/>
    <lineage>
        <taxon>Eukaryota</taxon>
        <taxon>Sar</taxon>
        <taxon>Alveolata</taxon>
        <taxon>Ciliophora</taxon>
        <taxon>Intramacronucleata</taxon>
        <taxon>Spirotrichea</taxon>
        <taxon>Hypotrichia</taxon>
        <taxon>Euplotida</taxon>
        <taxon>Euplotidae</taxon>
        <taxon>Moneuplotes</taxon>
    </lineage>
</organism>
<protein>
    <recommendedName>
        <fullName evidence="2">YbaK/aminoacyl-tRNA synthetase-associated domain-containing protein</fullName>
    </recommendedName>
</protein>
<name>A0AAD1XYV0_EUPCR</name>
<dbReference type="PANTHER" id="PTHR30411:SF9">
    <property type="entry name" value="MULTIFUNCTIONAL SER_THR-TRNA DEACYLASE PROXP-Y"/>
    <property type="match status" value="1"/>
</dbReference>
<comment type="caution">
    <text evidence="3">The sequence shown here is derived from an EMBL/GenBank/DDBJ whole genome shotgun (WGS) entry which is preliminary data.</text>
</comment>
<evidence type="ECO:0000259" key="2">
    <source>
        <dbReference type="Pfam" id="PF04073"/>
    </source>
</evidence>
<dbReference type="EMBL" id="CAMPGE010024286">
    <property type="protein sequence ID" value="CAI2382138.1"/>
    <property type="molecule type" value="Genomic_DNA"/>
</dbReference>
<evidence type="ECO:0000313" key="4">
    <source>
        <dbReference type="Proteomes" id="UP001295684"/>
    </source>
</evidence>
<evidence type="ECO:0000313" key="3">
    <source>
        <dbReference type="EMBL" id="CAI2382138.1"/>
    </source>
</evidence>
<feature type="region of interest" description="Disordered" evidence="1">
    <location>
        <begin position="1"/>
        <end position="29"/>
    </location>
</feature>
<feature type="compositionally biased region" description="Basic and acidic residues" evidence="1">
    <location>
        <begin position="1"/>
        <end position="10"/>
    </location>
</feature>
<sequence>MEAEKSKEVPPPEEMNAEETKDDEEDPTTFNRIEEILKENDIDYDVATHKAAITAQESADVRGATLESGAKSMLIVDRSKKLNSVYFLCVMSAAEKINWKLIKEIIGTKKLKLATVEEVLTQTGCAVGGVPPFGSLFNVHTYVDNSLVEQGETISFNAGLKTRSILMKTEDYLKVENPNLCNFIVKEEPKSE</sequence>
<accession>A0AAD1XYV0</accession>
<feature type="domain" description="YbaK/aminoacyl-tRNA synthetase-associated" evidence="2">
    <location>
        <begin position="49"/>
        <end position="174"/>
    </location>
</feature>
<keyword evidence="4" id="KW-1185">Reference proteome</keyword>
<dbReference type="GO" id="GO:0002161">
    <property type="term" value="F:aminoacyl-tRNA deacylase activity"/>
    <property type="evidence" value="ECO:0007669"/>
    <property type="project" value="InterPro"/>
</dbReference>
<dbReference type="AlphaFoldDB" id="A0AAD1XYV0"/>
<proteinExistence type="predicted"/>
<dbReference type="Proteomes" id="UP001295684">
    <property type="component" value="Unassembled WGS sequence"/>
</dbReference>